<dbReference type="InterPro" id="IPR046529">
    <property type="entry name" value="DUF6594"/>
</dbReference>
<keyword evidence="1" id="KW-0812">Transmembrane</keyword>
<accession>A0ABR4C939</accession>
<reference evidence="3 4" key="1">
    <citation type="journal article" date="2024" name="Commun. Biol.">
        <title>Comparative genomic analysis of thermophilic fungi reveals convergent evolutionary adaptations and gene losses.</title>
        <authorList>
            <person name="Steindorff A.S."/>
            <person name="Aguilar-Pontes M.V."/>
            <person name="Robinson A.J."/>
            <person name="Andreopoulos B."/>
            <person name="LaButti K."/>
            <person name="Kuo A."/>
            <person name="Mondo S."/>
            <person name="Riley R."/>
            <person name="Otillar R."/>
            <person name="Haridas S."/>
            <person name="Lipzen A."/>
            <person name="Grimwood J."/>
            <person name="Schmutz J."/>
            <person name="Clum A."/>
            <person name="Reid I.D."/>
            <person name="Moisan M.C."/>
            <person name="Butler G."/>
            <person name="Nguyen T.T.M."/>
            <person name="Dewar K."/>
            <person name="Conant G."/>
            <person name="Drula E."/>
            <person name="Henrissat B."/>
            <person name="Hansel C."/>
            <person name="Singer S."/>
            <person name="Hutchinson M.I."/>
            <person name="de Vries R.P."/>
            <person name="Natvig D.O."/>
            <person name="Powell A.J."/>
            <person name="Tsang A."/>
            <person name="Grigoriev I.V."/>
        </authorList>
    </citation>
    <scope>NUCLEOTIDE SEQUENCE [LARGE SCALE GENOMIC DNA]</scope>
    <source>
        <strain evidence="3 4">CBS 494.80</strain>
    </source>
</reference>
<evidence type="ECO:0000256" key="1">
    <source>
        <dbReference type="SAM" id="Phobius"/>
    </source>
</evidence>
<comment type="caution">
    <text evidence="3">The sequence shown here is derived from an EMBL/GenBank/DDBJ whole genome shotgun (WGS) entry which is preliminary data.</text>
</comment>
<evidence type="ECO:0000313" key="3">
    <source>
        <dbReference type="EMBL" id="KAL2066389.1"/>
    </source>
</evidence>
<proteinExistence type="predicted"/>
<feature type="domain" description="DUF6594" evidence="2">
    <location>
        <begin position="163"/>
        <end position="242"/>
    </location>
</feature>
<keyword evidence="4" id="KW-1185">Reference proteome</keyword>
<evidence type="ECO:0000313" key="4">
    <source>
        <dbReference type="Proteomes" id="UP001595075"/>
    </source>
</evidence>
<dbReference type="Proteomes" id="UP001595075">
    <property type="component" value="Unassembled WGS sequence"/>
</dbReference>
<gene>
    <name evidence="3" type="ORF">VTL71DRAFT_2460</name>
</gene>
<sequence length="274" mass="30096">MSFGSSIGDVLAVAQLATFGFRAEDLQTATDVGQQALEARGYGDNVIILNFRALQAQRIKEIQAKLLDLSARKIKSLAGRDGEEPEEFNNDVDVWLSRYVTAIRNYETLSQGSIHPLLQPQGRVSRYAQIARLSNRPHLSPDLIERITRVENGELNFRQLNKELLDSSVLKQAYSDRLWMGAFGGIALIGPMLLMSLHRDLSTSLITCSVATALFTIVLAISGKNLKGQEVLAATAAYAAALNSLNAIYMKILVIRHTQNVLNFTISHALAGSR</sequence>
<dbReference type="EMBL" id="JAZHXI010000011">
    <property type="protein sequence ID" value="KAL2066389.1"/>
    <property type="molecule type" value="Genomic_DNA"/>
</dbReference>
<protein>
    <recommendedName>
        <fullName evidence="2">DUF6594 domain-containing protein</fullName>
    </recommendedName>
</protein>
<evidence type="ECO:0000259" key="2">
    <source>
        <dbReference type="Pfam" id="PF20237"/>
    </source>
</evidence>
<feature type="transmembrane region" description="Helical" evidence="1">
    <location>
        <begin position="203"/>
        <end position="221"/>
    </location>
</feature>
<feature type="transmembrane region" description="Helical" evidence="1">
    <location>
        <begin position="178"/>
        <end position="197"/>
    </location>
</feature>
<name>A0ABR4C939_9HELO</name>
<keyword evidence="1" id="KW-1133">Transmembrane helix</keyword>
<keyword evidence="1" id="KW-0472">Membrane</keyword>
<organism evidence="3 4">
    <name type="scientific">Oculimacula yallundae</name>
    <dbReference type="NCBI Taxonomy" id="86028"/>
    <lineage>
        <taxon>Eukaryota</taxon>
        <taxon>Fungi</taxon>
        <taxon>Dikarya</taxon>
        <taxon>Ascomycota</taxon>
        <taxon>Pezizomycotina</taxon>
        <taxon>Leotiomycetes</taxon>
        <taxon>Helotiales</taxon>
        <taxon>Ploettnerulaceae</taxon>
        <taxon>Oculimacula</taxon>
    </lineage>
</organism>
<dbReference type="Pfam" id="PF20237">
    <property type="entry name" value="DUF6594"/>
    <property type="match status" value="1"/>
</dbReference>